<dbReference type="GO" id="GO:0005886">
    <property type="term" value="C:plasma membrane"/>
    <property type="evidence" value="ECO:0007669"/>
    <property type="project" value="TreeGrafter"/>
</dbReference>
<name>I3Z7N7_BELBD</name>
<evidence type="ECO:0000256" key="1">
    <source>
        <dbReference type="SAM" id="Phobius"/>
    </source>
</evidence>
<dbReference type="RefSeq" id="WP_014773207.1">
    <property type="nucleotide sequence ID" value="NC_018010.1"/>
</dbReference>
<feature type="transmembrane region" description="Helical" evidence="1">
    <location>
        <begin position="104"/>
        <end position="129"/>
    </location>
</feature>
<dbReference type="eggNOG" id="COG0385">
    <property type="taxonomic scope" value="Bacteria"/>
</dbReference>
<dbReference type="PIRSF" id="PIRSF026166">
    <property type="entry name" value="UCP026166"/>
    <property type="match status" value="1"/>
</dbReference>
<dbReference type="InterPro" id="IPR016833">
    <property type="entry name" value="Put_Na-Bile_cotransptr"/>
</dbReference>
<feature type="transmembrane region" description="Helical" evidence="1">
    <location>
        <begin position="297"/>
        <end position="320"/>
    </location>
</feature>
<proteinExistence type="predicted"/>
<dbReference type="PATRIC" id="fig|866536.3.peg.2793"/>
<dbReference type="Pfam" id="PF13593">
    <property type="entry name" value="SBF_like"/>
    <property type="match status" value="1"/>
</dbReference>
<dbReference type="AlphaFoldDB" id="I3Z7N7"/>
<gene>
    <name evidence="2" type="ordered locus">Belba_2712</name>
</gene>
<keyword evidence="1" id="KW-1133">Transmembrane helix</keyword>
<accession>I3Z7N7</accession>
<dbReference type="Gene3D" id="1.20.1530.20">
    <property type="match status" value="1"/>
</dbReference>
<dbReference type="HOGENOM" id="CLU_039013_1_0_10"/>
<sequence length="333" mass="36958">MSALFGNLKKVGLNTFFFLLIGVIFLAKIFPDWGTEASPIPLKPITGVGISVIFFFYGVKLNPRKLIQDLANWKLHLVVQATTFLIFPLVIIFLYSIWGDENSYLWLGTFYLAALPSTVSSSVVMVSLAGGNLPAAIFNASISSMVGIFITPIWMELLLPDSAVAFDLTDTFIKLSLQVLLPLIFGLFLHHLLNNWVSKNSKSLKNLDQFIILLIVFTAFAESFAEKMFDGKTAAELITLGALMLSFFLLMMLLMHIIAKALKFNDADRITVLFCGSKKSLVQGAVMGRVMFPDPMIFGVILLPLMIYHALQLIVGSAIAQRLGDKYKMLNKE</sequence>
<dbReference type="PANTHER" id="PTHR18640">
    <property type="entry name" value="SOLUTE CARRIER FAMILY 10 MEMBER 7"/>
    <property type="match status" value="1"/>
</dbReference>
<dbReference type="PANTHER" id="PTHR18640:SF5">
    <property type="entry name" value="SODIUM_BILE ACID COTRANSPORTER 7"/>
    <property type="match status" value="1"/>
</dbReference>
<keyword evidence="3" id="KW-1185">Reference proteome</keyword>
<dbReference type="OrthoDB" id="9792271at2"/>
<reference evidence="3" key="1">
    <citation type="submission" date="2012-06" db="EMBL/GenBank/DDBJ databases">
        <title>The complete genome of Belliella baltica DSM 15883.</title>
        <authorList>
            <person name="Lucas S."/>
            <person name="Copeland A."/>
            <person name="Lapidus A."/>
            <person name="Goodwin L."/>
            <person name="Pitluck S."/>
            <person name="Peters L."/>
            <person name="Mikhailova N."/>
            <person name="Davenport K."/>
            <person name="Kyrpides N."/>
            <person name="Mavromatis K."/>
            <person name="Pagani I."/>
            <person name="Ivanova N."/>
            <person name="Ovchinnikova G."/>
            <person name="Zeytun A."/>
            <person name="Detter J.C."/>
            <person name="Han C."/>
            <person name="Land M."/>
            <person name="Hauser L."/>
            <person name="Markowitz V."/>
            <person name="Cheng J.-F."/>
            <person name="Hugenholtz P."/>
            <person name="Woyke T."/>
            <person name="Wu D."/>
            <person name="Tindall B."/>
            <person name="Pomrenke H."/>
            <person name="Brambilla E."/>
            <person name="Klenk H.-P."/>
            <person name="Eisen J.A."/>
        </authorList>
    </citation>
    <scope>NUCLEOTIDE SEQUENCE [LARGE SCALE GENOMIC DNA]</scope>
    <source>
        <strain evidence="3">DSM 15883 / CIP 108006 / LMG 21964 / BA134</strain>
    </source>
</reference>
<dbReference type="Proteomes" id="UP000006050">
    <property type="component" value="Chromosome"/>
</dbReference>
<feature type="transmembrane region" description="Helical" evidence="1">
    <location>
        <begin position="75"/>
        <end position="98"/>
    </location>
</feature>
<protein>
    <submittedName>
        <fullName evidence="2">Putative Na+-dependent transporter</fullName>
    </submittedName>
</protein>
<keyword evidence="1" id="KW-0812">Transmembrane</keyword>
<feature type="transmembrane region" description="Helical" evidence="1">
    <location>
        <begin position="237"/>
        <end position="259"/>
    </location>
</feature>
<dbReference type="KEGG" id="bbd:Belba_2712"/>
<keyword evidence="1" id="KW-0472">Membrane</keyword>
<dbReference type="InterPro" id="IPR038770">
    <property type="entry name" value="Na+/solute_symporter_sf"/>
</dbReference>
<dbReference type="EMBL" id="CP003281">
    <property type="protein sequence ID" value="AFL85255.1"/>
    <property type="molecule type" value="Genomic_DNA"/>
</dbReference>
<feature type="transmembrane region" description="Helical" evidence="1">
    <location>
        <begin position="175"/>
        <end position="194"/>
    </location>
</feature>
<organism evidence="2 3">
    <name type="scientific">Belliella baltica (strain DSM 15883 / CIP 108006 / LMG 21964 / BA134)</name>
    <dbReference type="NCBI Taxonomy" id="866536"/>
    <lineage>
        <taxon>Bacteria</taxon>
        <taxon>Pseudomonadati</taxon>
        <taxon>Bacteroidota</taxon>
        <taxon>Cytophagia</taxon>
        <taxon>Cytophagales</taxon>
        <taxon>Cyclobacteriaceae</taxon>
        <taxon>Belliella</taxon>
    </lineage>
</organism>
<feature type="transmembrane region" description="Helical" evidence="1">
    <location>
        <begin position="136"/>
        <end position="155"/>
    </location>
</feature>
<dbReference type="STRING" id="866536.Belba_2712"/>
<feature type="transmembrane region" description="Helical" evidence="1">
    <location>
        <begin position="12"/>
        <end position="30"/>
    </location>
</feature>
<evidence type="ECO:0000313" key="3">
    <source>
        <dbReference type="Proteomes" id="UP000006050"/>
    </source>
</evidence>
<feature type="transmembrane region" description="Helical" evidence="1">
    <location>
        <begin position="42"/>
        <end position="63"/>
    </location>
</feature>
<evidence type="ECO:0000313" key="2">
    <source>
        <dbReference type="EMBL" id="AFL85255.1"/>
    </source>
</evidence>